<proteinExistence type="predicted"/>
<dbReference type="PROSITE" id="PS51746">
    <property type="entry name" value="PPM_2"/>
    <property type="match status" value="1"/>
</dbReference>
<sequence length="295" mass="33312">MPTLTRQKLRVLGKHIFSNYYHNKLFIMDFKAYALTDKGLSRDNNEDCFVIADKDPEQGTLYAVADGMGGYAAGETASRIICFEVEKQYFQHIKDIEAQETVEEKDICFLLEKIVYKINKKILSLGKEKPHLFGMGSTLSLLLIRKNRAYTVQVGDSRIYRVRNKILEQLTEDQTEVQRYVNMGRLTAEEAVRHHLRHVLSQAIGGKRDSLKRTVVDVYELQQGDQFLLCSDGLYGMICADEITAVLNLAKTGKKVVQKLIGKALDAGGKDNVSAVLVQPCHNLRSVFLSIFGCK</sequence>
<dbReference type="SUPFAM" id="SSF81606">
    <property type="entry name" value="PP2C-like"/>
    <property type="match status" value="1"/>
</dbReference>
<gene>
    <name evidence="2" type="ordered locus">DP2418</name>
</gene>
<dbReference type="SMART" id="SM00331">
    <property type="entry name" value="PP2C_SIG"/>
    <property type="match status" value="1"/>
</dbReference>
<dbReference type="EMBL" id="CR522870">
    <property type="protein sequence ID" value="CAG37147.1"/>
    <property type="molecule type" value="Genomic_DNA"/>
</dbReference>
<evidence type="ECO:0000313" key="3">
    <source>
        <dbReference type="Proteomes" id="UP000000602"/>
    </source>
</evidence>
<dbReference type="AlphaFoldDB" id="Q6AKH8"/>
<dbReference type="Gene3D" id="3.60.40.10">
    <property type="entry name" value="PPM-type phosphatase domain"/>
    <property type="match status" value="1"/>
</dbReference>
<dbReference type="InterPro" id="IPR036457">
    <property type="entry name" value="PPM-type-like_dom_sf"/>
</dbReference>
<name>Q6AKH8_DESPS</name>
<protein>
    <recommendedName>
        <fullName evidence="1">PPM-type phosphatase domain-containing protein</fullName>
    </recommendedName>
</protein>
<organism evidence="2 3">
    <name type="scientific">Desulfotalea psychrophila (strain LSv54 / DSM 12343)</name>
    <dbReference type="NCBI Taxonomy" id="177439"/>
    <lineage>
        <taxon>Bacteria</taxon>
        <taxon>Pseudomonadati</taxon>
        <taxon>Thermodesulfobacteriota</taxon>
        <taxon>Desulfobulbia</taxon>
        <taxon>Desulfobulbales</taxon>
        <taxon>Desulfocapsaceae</taxon>
        <taxon>Desulfotalea</taxon>
    </lineage>
</organism>
<feature type="domain" description="PPM-type phosphatase" evidence="1">
    <location>
        <begin position="31"/>
        <end position="280"/>
    </location>
</feature>
<dbReference type="Proteomes" id="UP000000602">
    <property type="component" value="Chromosome"/>
</dbReference>
<dbReference type="CDD" id="cd00143">
    <property type="entry name" value="PP2Cc"/>
    <property type="match status" value="1"/>
</dbReference>
<dbReference type="Pfam" id="PF13672">
    <property type="entry name" value="PP2C_2"/>
    <property type="match status" value="1"/>
</dbReference>
<dbReference type="InterPro" id="IPR001932">
    <property type="entry name" value="PPM-type_phosphatase-like_dom"/>
</dbReference>
<dbReference type="SMART" id="SM00332">
    <property type="entry name" value="PP2Cc"/>
    <property type="match status" value="1"/>
</dbReference>
<dbReference type="STRING" id="177439.DP2418"/>
<dbReference type="PANTHER" id="PTHR47992">
    <property type="entry name" value="PROTEIN PHOSPHATASE"/>
    <property type="match status" value="1"/>
</dbReference>
<evidence type="ECO:0000259" key="1">
    <source>
        <dbReference type="PROSITE" id="PS51746"/>
    </source>
</evidence>
<dbReference type="InterPro" id="IPR015655">
    <property type="entry name" value="PP2C"/>
</dbReference>
<evidence type="ECO:0000313" key="2">
    <source>
        <dbReference type="EMBL" id="CAG37147.1"/>
    </source>
</evidence>
<dbReference type="GO" id="GO:0004722">
    <property type="term" value="F:protein serine/threonine phosphatase activity"/>
    <property type="evidence" value="ECO:0007669"/>
    <property type="project" value="InterPro"/>
</dbReference>
<accession>Q6AKH8</accession>
<keyword evidence="3" id="KW-1185">Reference proteome</keyword>
<dbReference type="KEGG" id="dps:DP2418"/>
<dbReference type="HOGENOM" id="CLU_034545_4_1_7"/>
<dbReference type="eggNOG" id="COG0631">
    <property type="taxonomic scope" value="Bacteria"/>
</dbReference>
<reference evidence="3" key="1">
    <citation type="journal article" date="2004" name="Environ. Microbiol.">
        <title>The genome of Desulfotalea psychrophila, a sulfate-reducing bacterium from permanently cold Arctic sediments.</title>
        <authorList>
            <person name="Rabus R."/>
            <person name="Ruepp A."/>
            <person name="Frickey T."/>
            <person name="Rattei T."/>
            <person name="Fartmann B."/>
            <person name="Stark M."/>
            <person name="Bauer M."/>
            <person name="Zibat A."/>
            <person name="Lombardot T."/>
            <person name="Becker I."/>
            <person name="Amann J."/>
            <person name="Gellner K."/>
            <person name="Teeling H."/>
            <person name="Leuschner W.D."/>
            <person name="Gloeckner F.-O."/>
            <person name="Lupas A.N."/>
            <person name="Amann R."/>
            <person name="Klenk H.-P."/>
        </authorList>
    </citation>
    <scope>NUCLEOTIDE SEQUENCE [LARGE SCALE GENOMIC DNA]</scope>
    <source>
        <strain evidence="3">DSM 12343 / LSv54</strain>
    </source>
</reference>